<dbReference type="OrthoDB" id="415111at2759"/>
<dbReference type="PROSITE" id="PS50222">
    <property type="entry name" value="EF_HAND_2"/>
    <property type="match status" value="4"/>
</dbReference>
<dbReference type="InterPro" id="IPR003117">
    <property type="entry name" value="cAMP_dep_PK_reg_su_I/II_a/b"/>
</dbReference>
<accession>A0A0G4F985</accession>
<feature type="domain" description="EF-hand" evidence="4">
    <location>
        <begin position="170"/>
        <end position="205"/>
    </location>
</feature>
<organism evidence="5 6">
    <name type="scientific">Vitrella brassicaformis (strain CCMP3155)</name>
    <dbReference type="NCBI Taxonomy" id="1169540"/>
    <lineage>
        <taxon>Eukaryota</taxon>
        <taxon>Sar</taxon>
        <taxon>Alveolata</taxon>
        <taxon>Colpodellida</taxon>
        <taxon>Vitrellaceae</taxon>
        <taxon>Vitrella</taxon>
    </lineage>
</organism>
<keyword evidence="2" id="KW-0106">Calcium</keyword>
<gene>
    <name evidence="5" type="ORF">Vbra_4249</name>
</gene>
<proteinExistence type="predicted"/>
<feature type="domain" description="EF-hand" evidence="4">
    <location>
        <begin position="235"/>
        <end position="270"/>
    </location>
</feature>
<dbReference type="InterPro" id="IPR011992">
    <property type="entry name" value="EF-hand-dom_pair"/>
</dbReference>
<keyword evidence="6" id="KW-1185">Reference proteome</keyword>
<dbReference type="CDD" id="cd22984">
    <property type="entry name" value="DD_CrRSP7-like"/>
    <property type="match status" value="1"/>
</dbReference>
<dbReference type="OMA" id="NQHTFEQ"/>
<dbReference type="Pfam" id="PF02197">
    <property type="entry name" value="RIIa"/>
    <property type="match status" value="1"/>
</dbReference>
<dbReference type="SMART" id="SM00394">
    <property type="entry name" value="RIIa"/>
    <property type="match status" value="1"/>
</dbReference>
<dbReference type="PANTHER" id="PTHR23050">
    <property type="entry name" value="CALCIUM BINDING PROTEIN"/>
    <property type="match status" value="1"/>
</dbReference>
<dbReference type="InParanoid" id="A0A0G4F985"/>
<dbReference type="SUPFAM" id="SSF47391">
    <property type="entry name" value="Dimerization-anchoring domain of cAMP-dependent PK regulatory subunit"/>
    <property type="match status" value="1"/>
</dbReference>
<feature type="domain" description="EF-hand" evidence="4">
    <location>
        <begin position="132"/>
        <end position="167"/>
    </location>
</feature>
<dbReference type="Pfam" id="PF13499">
    <property type="entry name" value="EF-hand_7"/>
    <property type="match status" value="2"/>
</dbReference>
<dbReference type="InterPro" id="IPR018247">
    <property type="entry name" value="EF_Hand_1_Ca_BS"/>
</dbReference>
<dbReference type="SUPFAM" id="SSF47473">
    <property type="entry name" value="EF-hand"/>
    <property type="match status" value="2"/>
</dbReference>
<dbReference type="STRING" id="1169540.A0A0G4F985"/>
<dbReference type="SMART" id="SM00054">
    <property type="entry name" value="EFh"/>
    <property type="match status" value="5"/>
</dbReference>
<dbReference type="Proteomes" id="UP000041254">
    <property type="component" value="Unassembled WGS sequence"/>
</dbReference>
<evidence type="ECO:0000256" key="3">
    <source>
        <dbReference type="SAM" id="MobiDB-lite"/>
    </source>
</evidence>
<evidence type="ECO:0000313" key="5">
    <source>
        <dbReference type="EMBL" id="CEM09297.1"/>
    </source>
</evidence>
<dbReference type="InterPro" id="IPR050145">
    <property type="entry name" value="Centrin_CML-like"/>
</dbReference>
<sequence length="491" mass="55144">MFSKYAKQFEIPHGLPEVLKGFTREVLRNQPDDIYQFAAEYFDRKAKGLPDVVVEGGYAGPPGVAKGAESAEERQAPAAAEAPGPPAEREEEAEHAEREKGEAPPPREAEAEGEGEGEGEGEEKSKVWSIAEVKAMIEGLFQAYDKDGSGYLDKSEFKELMHSLQKKLAFPEDEVLRFLAEADMDQNGKVDYKEFIPLAMQIVEAMYAKGETEREMQVAEKEAEEFLVHGMTKEELTETIMTMFKEFDKDGKGFVSRSEFIDTMCSMELGLNRRELNALLFQVVDQDNDGTINYNEFVPFAYDMLRKLATLRLLENEMKQDELAQFLKDLFESRDTEMSGMLDPDDMIDLIHSAKLGLTRFQIYTVMSEATLEPDGRVSHGDFIPRAVVVIRSMLSFENSVRAQEVDSIGDEAAAAFASQLEQALDGCGEELSAKELSDRLTDSAIDEREVKTLLTACPRTSEGQYVCVDVKKTAWPVVKQVRLHKKHFQS</sequence>
<dbReference type="InterPro" id="IPR002048">
    <property type="entry name" value="EF_hand_dom"/>
</dbReference>
<evidence type="ECO:0000256" key="1">
    <source>
        <dbReference type="ARBA" id="ARBA00022737"/>
    </source>
</evidence>
<feature type="compositionally biased region" description="Basic and acidic residues" evidence="3">
    <location>
        <begin position="95"/>
        <end position="110"/>
    </location>
</feature>
<dbReference type="Gene3D" id="1.20.890.10">
    <property type="entry name" value="cAMP-dependent protein kinase regulatory subunit, dimerization-anchoring domain"/>
    <property type="match status" value="1"/>
</dbReference>
<feature type="region of interest" description="Disordered" evidence="3">
    <location>
        <begin position="57"/>
        <end position="126"/>
    </location>
</feature>
<name>A0A0G4F985_VITBC</name>
<feature type="domain" description="EF-hand" evidence="4">
    <location>
        <begin position="280"/>
        <end position="307"/>
    </location>
</feature>
<evidence type="ECO:0000256" key="2">
    <source>
        <dbReference type="ARBA" id="ARBA00022837"/>
    </source>
</evidence>
<dbReference type="PhylomeDB" id="A0A0G4F985"/>
<dbReference type="VEuPathDB" id="CryptoDB:Vbra_4249"/>
<dbReference type="PROSITE" id="PS00018">
    <property type="entry name" value="EF_HAND_1"/>
    <property type="match status" value="3"/>
</dbReference>
<dbReference type="Gene3D" id="1.10.238.10">
    <property type="entry name" value="EF-hand"/>
    <property type="match status" value="3"/>
</dbReference>
<evidence type="ECO:0000313" key="6">
    <source>
        <dbReference type="Proteomes" id="UP000041254"/>
    </source>
</evidence>
<dbReference type="AlphaFoldDB" id="A0A0G4F985"/>
<protein>
    <recommendedName>
        <fullName evidence="4">EF-hand domain-containing protein</fullName>
    </recommendedName>
</protein>
<dbReference type="GO" id="GO:0005509">
    <property type="term" value="F:calcium ion binding"/>
    <property type="evidence" value="ECO:0007669"/>
    <property type="project" value="InterPro"/>
</dbReference>
<keyword evidence="1" id="KW-0677">Repeat</keyword>
<reference evidence="5 6" key="1">
    <citation type="submission" date="2014-11" db="EMBL/GenBank/DDBJ databases">
        <authorList>
            <person name="Zhu J."/>
            <person name="Qi W."/>
            <person name="Song R."/>
        </authorList>
    </citation>
    <scope>NUCLEOTIDE SEQUENCE [LARGE SCALE GENOMIC DNA]</scope>
</reference>
<evidence type="ECO:0000259" key="4">
    <source>
        <dbReference type="PROSITE" id="PS50222"/>
    </source>
</evidence>
<dbReference type="EMBL" id="CDMY01000395">
    <property type="protein sequence ID" value="CEM09297.1"/>
    <property type="molecule type" value="Genomic_DNA"/>
</dbReference>
<feature type="compositionally biased region" description="Acidic residues" evidence="3">
    <location>
        <begin position="111"/>
        <end position="121"/>
    </location>
</feature>